<dbReference type="SUPFAM" id="SSF52540">
    <property type="entry name" value="P-loop containing nucleoside triphosphate hydrolases"/>
    <property type="match status" value="1"/>
</dbReference>
<evidence type="ECO:0000256" key="4">
    <source>
        <dbReference type="ARBA" id="ARBA00023125"/>
    </source>
</evidence>
<dbReference type="PROSITE" id="PS50110">
    <property type="entry name" value="RESPONSE_REGULATORY"/>
    <property type="match status" value="1"/>
</dbReference>
<reference evidence="9" key="1">
    <citation type="journal article" date="2022" name="Environ. Microbiol.">
        <title>Geoalkalibacter halelectricus SAP #1 sp. nov. possessing extracellular electron transfer and mineral#reducing capabilities from a haloalkaline environment.</title>
        <authorList>
            <person name="Yadav S."/>
            <person name="Singh R."/>
            <person name="Sundharam S.S."/>
            <person name="Chaudhary S."/>
            <person name="Krishnamurthi S."/>
            <person name="Patil S.A."/>
        </authorList>
    </citation>
    <scope>NUCLEOTIDE SEQUENCE</scope>
    <source>
        <strain evidence="9">SAP-1</strain>
    </source>
</reference>
<dbReference type="Pfam" id="PF02954">
    <property type="entry name" value="HTH_8"/>
    <property type="match status" value="1"/>
</dbReference>
<dbReference type="InterPro" id="IPR011006">
    <property type="entry name" value="CheY-like_superfamily"/>
</dbReference>
<dbReference type="InterPro" id="IPR025944">
    <property type="entry name" value="Sigma_54_int_dom_CS"/>
</dbReference>
<keyword evidence="6" id="KW-0597">Phosphoprotein</keyword>
<keyword evidence="3" id="KW-0805">Transcription regulation</keyword>
<dbReference type="Pfam" id="PF00072">
    <property type="entry name" value="Response_reg"/>
    <property type="match status" value="1"/>
</dbReference>
<dbReference type="EMBL" id="CP092109">
    <property type="protein sequence ID" value="UWZ80850.1"/>
    <property type="molecule type" value="Genomic_DNA"/>
</dbReference>
<proteinExistence type="predicted"/>
<dbReference type="SUPFAM" id="SSF52172">
    <property type="entry name" value="CheY-like"/>
    <property type="match status" value="1"/>
</dbReference>
<feature type="domain" description="Response regulatory" evidence="8">
    <location>
        <begin position="6"/>
        <end position="120"/>
    </location>
</feature>
<evidence type="ECO:0000256" key="2">
    <source>
        <dbReference type="ARBA" id="ARBA00022840"/>
    </source>
</evidence>
<dbReference type="Gene3D" id="1.10.10.60">
    <property type="entry name" value="Homeodomain-like"/>
    <property type="match status" value="1"/>
</dbReference>
<evidence type="ECO:0000313" key="10">
    <source>
        <dbReference type="Proteomes" id="UP001060414"/>
    </source>
</evidence>
<evidence type="ECO:0000256" key="3">
    <source>
        <dbReference type="ARBA" id="ARBA00023015"/>
    </source>
</evidence>
<evidence type="ECO:0000259" key="7">
    <source>
        <dbReference type="PROSITE" id="PS50045"/>
    </source>
</evidence>
<dbReference type="SMART" id="SM00448">
    <property type="entry name" value="REC"/>
    <property type="match status" value="1"/>
</dbReference>
<evidence type="ECO:0000313" key="9">
    <source>
        <dbReference type="EMBL" id="UWZ80850.1"/>
    </source>
</evidence>
<dbReference type="Pfam" id="PF25601">
    <property type="entry name" value="AAA_lid_14"/>
    <property type="match status" value="1"/>
</dbReference>
<dbReference type="InterPro" id="IPR002197">
    <property type="entry name" value="HTH_Fis"/>
</dbReference>
<dbReference type="InterPro" id="IPR025943">
    <property type="entry name" value="Sigma_54_int_dom_ATP-bd_2"/>
</dbReference>
<dbReference type="PROSITE" id="PS50045">
    <property type="entry name" value="SIGMA54_INTERACT_4"/>
    <property type="match status" value="1"/>
</dbReference>
<keyword evidence="1" id="KW-0547">Nucleotide-binding</keyword>
<evidence type="ECO:0000256" key="1">
    <source>
        <dbReference type="ARBA" id="ARBA00022741"/>
    </source>
</evidence>
<evidence type="ECO:0000256" key="5">
    <source>
        <dbReference type="ARBA" id="ARBA00023163"/>
    </source>
</evidence>
<keyword evidence="4" id="KW-0238">DNA-binding</keyword>
<dbReference type="Gene3D" id="3.40.50.2300">
    <property type="match status" value="1"/>
</dbReference>
<dbReference type="PANTHER" id="PTHR32071">
    <property type="entry name" value="TRANSCRIPTIONAL REGULATORY PROTEIN"/>
    <property type="match status" value="1"/>
</dbReference>
<gene>
    <name evidence="9" type="ORF">L9S41_05465</name>
</gene>
<feature type="domain" description="Sigma-54 factor interaction" evidence="7">
    <location>
        <begin position="145"/>
        <end position="374"/>
    </location>
</feature>
<dbReference type="PROSITE" id="PS00675">
    <property type="entry name" value="SIGMA54_INTERACT_1"/>
    <property type="match status" value="1"/>
</dbReference>
<keyword evidence="2" id="KW-0067">ATP-binding</keyword>
<dbReference type="RefSeq" id="WP_260749217.1">
    <property type="nucleotide sequence ID" value="NZ_CP092109.1"/>
</dbReference>
<dbReference type="InterPro" id="IPR009057">
    <property type="entry name" value="Homeodomain-like_sf"/>
</dbReference>
<evidence type="ECO:0000259" key="8">
    <source>
        <dbReference type="PROSITE" id="PS50110"/>
    </source>
</evidence>
<dbReference type="PROSITE" id="PS00676">
    <property type="entry name" value="SIGMA54_INTERACT_2"/>
    <property type="match status" value="1"/>
</dbReference>
<dbReference type="InterPro" id="IPR001789">
    <property type="entry name" value="Sig_transdc_resp-reg_receiver"/>
</dbReference>
<dbReference type="PANTHER" id="PTHR32071:SF113">
    <property type="entry name" value="ALGINATE BIOSYNTHESIS TRANSCRIPTIONAL REGULATORY PROTEIN ALGB"/>
    <property type="match status" value="1"/>
</dbReference>
<accession>A0ABY5ZNX7</accession>
<dbReference type="Gene3D" id="3.40.50.300">
    <property type="entry name" value="P-loop containing nucleotide triphosphate hydrolases"/>
    <property type="match status" value="1"/>
</dbReference>
<dbReference type="SMART" id="SM00382">
    <property type="entry name" value="AAA"/>
    <property type="match status" value="1"/>
</dbReference>
<dbReference type="InterPro" id="IPR002078">
    <property type="entry name" value="Sigma_54_int"/>
</dbReference>
<sequence length="473" mass="52567">MRDDAHILVVDDESVIREGIRRILENNNFRVDVAASGQVAVERLQEDDFDVVVTDLKMPGMSGMEVLKAIRILQPDVPVIIITGFSTVDTAVEAMKNGAFDYLAKPFTPDQILGIVEKALGQRAMLLENFYLKKELKDRHGFDSFVGESKAMQKVYRRIIQVAPTDSTVMITGESGTGKELVARAVHRNSPRKDQPFVAVDCTSLAESLLESELFGHVKGSFTGAVQTKTGLFKVADGGTLFLDEVSNISLTTQAKLLRVLQEREVTPIGGTKPVPIDIRLIAATNRSLKEMVGEGRFREDLFFRLNIIPVDLPPLRERQGDLPILIGHFLQKFSREIGKEIRGLTPGAMASLERHSFPGNVRELENIIERAVVLAAGDLIEEDDLELPSAAGEDAQLFCHYVPRTADELKETKRHVREQAVAPVERAFVLDALKRNDWNITRAAEEVGMLRPNFQALLKKQGISVREHSVNS</sequence>
<dbReference type="SUPFAM" id="SSF46689">
    <property type="entry name" value="Homeodomain-like"/>
    <property type="match status" value="1"/>
</dbReference>
<name>A0ABY5ZNX7_9BACT</name>
<dbReference type="InterPro" id="IPR027417">
    <property type="entry name" value="P-loop_NTPase"/>
</dbReference>
<dbReference type="CDD" id="cd00009">
    <property type="entry name" value="AAA"/>
    <property type="match status" value="1"/>
</dbReference>
<protein>
    <submittedName>
        <fullName evidence="9">Sigma-54 dependent transcriptional regulator</fullName>
    </submittedName>
</protein>
<dbReference type="InterPro" id="IPR003593">
    <property type="entry name" value="AAA+_ATPase"/>
</dbReference>
<evidence type="ECO:0000256" key="6">
    <source>
        <dbReference type="PROSITE-ProRule" id="PRU00169"/>
    </source>
</evidence>
<keyword evidence="10" id="KW-1185">Reference proteome</keyword>
<dbReference type="Proteomes" id="UP001060414">
    <property type="component" value="Chromosome"/>
</dbReference>
<dbReference type="InterPro" id="IPR025662">
    <property type="entry name" value="Sigma_54_int_dom_ATP-bd_1"/>
</dbReference>
<dbReference type="InterPro" id="IPR058031">
    <property type="entry name" value="AAA_lid_NorR"/>
</dbReference>
<feature type="modified residue" description="4-aspartylphosphate" evidence="6">
    <location>
        <position position="55"/>
    </location>
</feature>
<dbReference type="Pfam" id="PF00158">
    <property type="entry name" value="Sigma54_activat"/>
    <property type="match status" value="1"/>
</dbReference>
<organism evidence="9 10">
    <name type="scientific">Geoalkalibacter halelectricus</name>
    <dbReference type="NCBI Taxonomy" id="2847045"/>
    <lineage>
        <taxon>Bacteria</taxon>
        <taxon>Pseudomonadati</taxon>
        <taxon>Thermodesulfobacteriota</taxon>
        <taxon>Desulfuromonadia</taxon>
        <taxon>Desulfuromonadales</taxon>
        <taxon>Geoalkalibacteraceae</taxon>
        <taxon>Geoalkalibacter</taxon>
    </lineage>
</organism>
<dbReference type="Gene3D" id="1.10.8.60">
    <property type="match status" value="1"/>
</dbReference>
<dbReference type="PROSITE" id="PS00688">
    <property type="entry name" value="SIGMA54_INTERACT_3"/>
    <property type="match status" value="1"/>
</dbReference>
<keyword evidence="5" id="KW-0804">Transcription</keyword>